<feature type="non-terminal residue" evidence="2">
    <location>
        <position position="1"/>
    </location>
</feature>
<dbReference type="OrthoDB" id="3025143at2759"/>
<dbReference type="Proteomes" id="UP000284706">
    <property type="component" value="Unassembled WGS sequence"/>
</dbReference>
<dbReference type="EMBL" id="NHYE01001218">
    <property type="protein sequence ID" value="PPQ97626.1"/>
    <property type="molecule type" value="Genomic_DNA"/>
</dbReference>
<comment type="caution">
    <text evidence="2">The sequence shown here is derived from an EMBL/GenBank/DDBJ whole genome shotgun (WGS) entry which is preliminary data.</text>
</comment>
<dbReference type="AlphaFoldDB" id="A0A409Y3J9"/>
<evidence type="ECO:0000313" key="2">
    <source>
        <dbReference type="EMBL" id="PPQ97626.1"/>
    </source>
</evidence>
<feature type="region of interest" description="Disordered" evidence="1">
    <location>
        <begin position="36"/>
        <end position="79"/>
    </location>
</feature>
<dbReference type="InParanoid" id="A0A409Y3J9"/>
<proteinExistence type="predicted"/>
<evidence type="ECO:0000313" key="3">
    <source>
        <dbReference type="Proteomes" id="UP000284706"/>
    </source>
</evidence>
<accession>A0A409Y3J9</accession>
<gene>
    <name evidence="2" type="ORF">CVT26_002549</name>
</gene>
<evidence type="ECO:0000256" key="1">
    <source>
        <dbReference type="SAM" id="MobiDB-lite"/>
    </source>
</evidence>
<reference evidence="2 3" key="1">
    <citation type="journal article" date="2018" name="Evol. Lett.">
        <title>Horizontal gene cluster transfer increased hallucinogenic mushroom diversity.</title>
        <authorList>
            <person name="Reynolds H.T."/>
            <person name="Vijayakumar V."/>
            <person name="Gluck-Thaler E."/>
            <person name="Korotkin H.B."/>
            <person name="Matheny P.B."/>
            <person name="Slot J.C."/>
        </authorList>
    </citation>
    <scope>NUCLEOTIDE SEQUENCE [LARGE SCALE GENOMIC DNA]</scope>
    <source>
        <strain evidence="2 3">SRW20</strain>
    </source>
</reference>
<keyword evidence="3" id="KW-1185">Reference proteome</keyword>
<sequence length="475" mass="52902">HCDASPRLPSPNADAQLAQQALSRIISIPNSASSVANKSSVDASFAPNKDPPPPTEPSTRRSKRKSCEKAFSKKNAKKQRETQVCYAANPALVEKHLEAAEPLQTVYSSGNMPIASTGWITKRAPPQPKKMSSTFRLDDLVGPDSRFDFDLQPWSGLCVTSFNNRLRMLTALLAWVHRPSTPILDDERRVMGVCAGMPRNDENWNSVQHRAAALLEDARVRLIFGKKEQNGRRGKFPAINIGISHGGGQPYPKMLQQASVNIPTLQTLMNDWSFQRISGFATGAFATWAPRLYAYQNDCLTDLIEHDRVLRQNNAHPSPEDEPLRRNWPKTPWAAAALNFGPQTICNKHADYGNLAFGWCCITALGDYDYRKGGHLVLWDLKRVIEFPPGATILIPSSAIYHSNTIIQPDERRYSFTQYSAGGIFRWRDNGYKTVAQSRSTMAPEEISSLLSQLSTQLSFGLSLYSSADEIESPR</sequence>
<name>A0A409Y3J9_9AGAR</name>
<protein>
    <submittedName>
        <fullName evidence="2">Uncharacterized protein</fullName>
    </submittedName>
</protein>
<dbReference type="Gene3D" id="3.60.130.30">
    <property type="match status" value="1"/>
</dbReference>
<organism evidence="2 3">
    <name type="scientific">Gymnopilus dilepis</name>
    <dbReference type="NCBI Taxonomy" id="231916"/>
    <lineage>
        <taxon>Eukaryota</taxon>
        <taxon>Fungi</taxon>
        <taxon>Dikarya</taxon>
        <taxon>Basidiomycota</taxon>
        <taxon>Agaricomycotina</taxon>
        <taxon>Agaricomycetes</taxon>
        <taxon>Agaricomycetidae</taxon>
        <taxon>Agaricales</taxon>
        <taxon>Agaricineae</taxon>
        <taxon>Hymenogastraceae</taxon>
        <taxon>Gymnopilus</taxon>
    </lineage>
</organism>
<dbReference type="STRING" id="231916.A0A409Y3J9"/>